<dbReference type="Pfam" id="PF18962">
    <property type="entry name" value="Por_Secre_tail"/>
    <property type="match status" value="1"/>
</dbReference>
<organism evidence="3 4">
    <name type="scientific">Winogradskyella aurantia</name>
    <dbReference type="NCBI Taxonomy" id="1915063"/>
    <lineage>
        <taxon>Bacteria</taxon>
        <taxon>Pseudomonadati</taxon>
        <taxon>Bacteroidota</taxon>
        <taxon>Flavobacteriia</taxon>
        <taxon>Flavobacteriales</taxon>
        <taxon>Flavobacteriaceae</taxon>
        <taxon>Winogradskyella</taxon>
    </lineage>
</organism>
<evidence type="ECO:0000313" key="3">
    <source>
        <dbReference type="EMBL" id="OZV67536.1"/>
    </source>
</evidence>
<keyword evidence="1" id="KW-0732">Signal</keyword>
<protein>
    <recommendedName>
        <fullName evidence="2">Secretion system C-terminal sorting domain-containing protein</fullName>
    </recommendedName>
</protein>
<evidence type="ECO:0000259" key="2">
    <source>
        <dbReference type="Pfam" id="PF18962"/>
    </source>
</evidence>
<dbReference type="NCBIfam" id="TIGR04183">
    <property type="entry name" value="Por_Secre_tail"/>
    <property type="match status" value="1"/>
</dbReference>
<feature type="domain" description="Secretion system C-terminal sorting" evidence="2">
    <location>
        <begin position="120"/>
        <end position="192"/>
    </location>
</feature>
<comment type="caution">
    <text evidence="3">The sequence shown here is derived from an EMBL/GenBank/DDBJ whole genome shotgun (WGS) entry which is preliminary data.</text>
</comment>
<accession>A0A265UQE7</accession>
<reference evidence="3 4" key="1">
    <citation type="submission" date="2017-05" db="EMBL/GenBank/DDBJ databases">
        <title>The draft genome sequence of Idiomarina salinarum WNB302.</title>
        <authorList>
            <person name="Sun Y."/>
            <person name="Chen B."/>
            <person name="Du Z."/>
        </authorList>
    </citation>
    <scope>NUCLEOTIDE SEQUENCE [LARGE SCALE GENOMIC DNA]</scope>
    <source>
        <strain evidence="3 4">WNB302</strain>
    </source>
</reference>
<gene>
    <name evidence="3" type="ORF">CA834_11330</name>
</gene>
<sequence length="194" mass="22235">MVDKWPNIIIDKNLIIVLKYQFRIKMRTFLQILILLCSVQVFQAQDNSGYRIMRSNVGSSGSSQTVVTSSGTYKISQSIGQASVIGTHYNNGYYLRQGYQQPMHKIKIVEEFDLDLNAKIYPNPFSQTIRITFSSKIEEDISVKIFDIHGRIVHAQEFLPAQNLELRLNDISSGSYFLKTISKGKRFTAKLIKF</sequence>
<dbReference type="InterPro" id="IPR026444">
    <property type="entry name" value="Secre_tail"/>
</dbReference>
<evidence type="ECO:0000313" key="4">
    <source>
        <dbReference type="Proteomes" id="UP000216840"/>
    </source>
</evidence>
<dbReference type="Proteomes" id="UP000216840">
    <property type="component" value="Unassembled WGS sequence"/>
</dbReference>
<dbReference type="OrthoDB" id="1408995at2"/>
<dbReference type="Gene3D" id="2.60.40.3080">
    <property type="match status" value="1"/>
</dbReference>
<name>A0A265UQE7_9FLAO</name>
<dbReference type="EMBL" id="NGJN01000006">
    <property type="protein sequence ID" value="OZV67536.1"/>
    <property type="molecule type" value="Genomic_DNA"/>
</dbReference>
<keyword evidence="4" id="KW-1185">Reference proteome</keyword>
<proteinExistence type="predicted"/>
<evidence type="ECO:0000256" key="1">
    <source>
        <dbReference type="ARBA" id="ARBA00022729"/>
    </source>
</evidence>
<dbReference type="AlphaFoldDB" id="A0A265UQE7"/>